<dbReference type="Proteomes" id="UP001208570">
    <property type="component" value="Unassembled WGS sequence"/>
</dbReference>
<keyword evidence="1" id="KW-1133">Transmembrane helix</keyword>
<keyword evidence="3" id="KW-1185">Reference proteome</keyword>
<gene>
    <name evidence="2" type="ORF">LSH36_316g05006</name>
</gene>
<name>A0AAD9JH45_9ANNE</name>
<dbReference type="EMBL" id="JAODUP010000316">
    <property type="protein sequence ID" value="KAK2152851.1"/>
    <property type="molecule type" value="Genomic_DNA"/>
</dbReference>
<feature type="transmembrane region" description="Helical" evidence="1">
    <location>
        <begin position="84"/>
        <end position="103"/>
    </location>
</feature>
<accession>A0AAD9JH45</accession>
<reference evidence="2" key="1">
    <citation type="journal article" date="2023" name="Mol. Biol. Evol.">
        <title>Third-Generation Sequencing Reveals the Adaptive Role of the Epigenome in Three Deep-Sea Polychaetes.</title>
        <authorList>
            <person name="Perez M."/>
            <person name="Aroh O."/>
            <person name="Sun Y."/>
            <person name="Lan Y."/>
            <person name="Juniper S.K."/>
            <person name="Young C.R."/>
            <person name="Angers B."/>
            <person name="Qian P.Y."/>
        </authorList>
    </citation>
    <scope>NUCLEOTIDE SEQUENCE</scope>
    <source>
        <strain evidence="2">P08H-3</strain>
    </source>
</reference>
<keyword evidence="1" id="KW-0812">Transmembrane</keyword>
<evidence type="ECO:0000256" key="1">
    <source>
        <dbReference type="SAM" id="Phobius"/>
    </source>
</evidence>
<organism evidence="2 3">
    <name type="scientific">Paralvinella palmiformis</name>
    <dbReference type="NCBI Taxonomy" id="53620"/>
    <lineage>
        <taxon>Eukaryota</taxon>
        <taxon>Metazoa</taxon>
        <taxon>Spiralia</taxon>
        <taxon>Lophotrochozoa</taxon>
        <taxon>Annelida</taxon>
        <taxon>Polychaeta</taxon>
        <taxon>Sedentaria</taxon>
        <taxon>Canalipalpata</taxon>
        <taxon>Terebellida</taxon>
        <taxon>Terebelliformia</taxon>
        <taxon>Alvinellidae</taxon>
        <taxon>Paralvinella</taxon>
    </lineage>
</organism>
<protein>
    <submittedName>
        <fullName evidence="2">Uncharacterized protein</fullName>
    </submittedName>
</protein>
<comment type="caution">
    <text evidence="2">The sequence shown here is derived from an EMBL/GenBank/DDBJ whole genome shotgun (WGS) entry which is preliminary data.</text>
</comment>
<evidence type="ECO:0000313" key="3">
    <source>
        <dbReference type="Proteomes" id="UP001208570"/>
    </source>
</evidence>
<dbReference type="AlphaFoldDB" id="A0AAD9JH45"/>
<proteinExistence type="predicted"/>
<evidence type="ECO:0000313" key="2">
    <source>
        <dbReference type="EMBL" id="KAK2152851.1"/>
    </source>
</evidence>
<sequence length="119" mass="13964">MASQSLEGRQPDKGCFASLSKHYNSVCSGFMATSKFQVSFACLFTEAWERSMTLMNVRVGFRMTGIYPFSQAAWRCLWPSVYRLLLNWMFLVLKVFLSSFLWLQPLFDYFINYDKVYVD</sequence>
<keyword evidence="1" id="KW-0472">Membrane</keyword>